<dbReference type="AlphaFoldDB" id="A0A3D9UMW2"/>
<dbReference type="GO" id="GO:0016491">
    <property type="term" value="F:oxidoreductase activity"/>
    <property type="evidence" value="ECO:0007669"/>
    <property type="project" value="InterPro"/>
</dbReference>
<dbReference type="EMBL" id="QTUA01000001">
    <property type="protein sequence ID" value="REF30626.1"/>
    <property type="molecule type" value="Genomic_DNA"/>
</dbReference>
<protein>
    <submittedName>
        <fullName evidence="2">Uncharacterized protein (DUF2236 family)</fullName>
    </submittedName>
</protein>
<reference evidence="2 3" key="1">
    <citation type="submission" date="2018-08" db="EMBL/GenBank/DDBJ databases">
        <title>Sequencing the genomes of 1000 actinobacteria strains.</title>
        <authorList>
            <person name="Klenk H.-P."/>
        </authorList>
    </citation>
    <scope>NUCLEOTIDE SEQUENCE [LARGE SCALE GENOMIC DNA]</scope>
    <source>
        <strain evidence="2 3">DSM 22967</strain>
    </source>
</reference>
<dbReference type="InterPro" id="IPR018713">
    <property type="entry name" value="MPAB/Lcp_cat_dom"/>
</dbReference>
<dbReference type="PANTHER" id="PTHR36151:SF3">
    <property type="entry name" value="ER-BOUND OXYGENASE MPAB_MPAB'_RUBBER OXYGENASE CATALYTIC DOMAIN-CONTAINING PROTEIN"/>
    <property type="match status" value="1"/>
</dbReference>
<dbReference type="Pfam" id="PF09995">
    <property type="entry name" value="MPAB_Lcp_cat"/>
    <property type="match status" value="1"/>
</dbReference>
<organism evidence="2 3">
    <name type="scientific">Calidifontibacter indicus</name>
    <dbReference type="NCBI Taxonomy" id="419650"/>
    <lineage>
        <taxon>Bacteria</taxon>
        <taxon>Bacillati</taxon>
        <taxon>Actinomycetota</taxon>
        <taxon>Actinomycetes</taxon>
        <taxon>Micrococcales</taxon>
        <taxon>Dermacoccaceae</taxon>
        <taxon>Calidifontibacter</taxon>
    </lineage>
</organism>
<evidence type="ECO:0000259" key="1">
    <source>
        <dbReference type="Pfam" id="PF09995"/>
    </source>
</evidence>
<name>A0A3D9UMW2_9MICO</name>
<accession>A0A3D9UMW2</accession>
<sequence>MRFRTAAHNGCVSFPNPVSSVHDRLRHRAASELRSRTAGDDAARRARSIWGTPGERWFTADDPIWRVHANASMFLGGVRALLLQALHSVAMAGVAQNSTYRDDPWGRLQQISGFISMTTYGSVADAERLMARVSKVHTRISGVAPNGRAYRADDPDLLLWVHCAEIDSFLDAYRRFGAATLSDADADLYVAQTARAAGGIGVPTPPGSVAELRAVLASYRPVLDAGPDALDVLEYLKHPHGLDGPGRLGYAALYRGAVASLPDYALELFGLRFSSARRAVDLRAGDAGVRGIRWMLNDPLVAGDRLTHDQLTSVGPA</sequence>
<feature type="domain" description="ER-bound oxygenase mpaB/mpaB'/Rubber oxygenase catalytic" evidence="1">
    <location>
        <begin position="65"/>
        <end position="285"/>
    </location>
</feature>
<evidence type="ECO:0000313" key="3">
    <source>
        <dbReference type="Proteomes" id="UP000256253"/>
    </source>
</evidence>
<proteinExistence type="predicted"/>
<comment type="caution">
    <text evidence="2">The sequence shown here is derived from an EMBL/GenBank/DDBJ whole genome shotgun (WGS) entry which is preliminary data.</text>
</comment>
<dbReference type="Proteomes" id="UP000256253">
    <property type="component" value="Unassembled WGS sequence"/>
</dbReference>
<keyword evidence="3" id="KW-1185">Reference proteome</keyword>
<gene>
    <name evidence="2" type="ORF">DFJ65_1641</name>
</gene>
<dbReference type="PANTHER" id="PTHR36151">
    <property type="entry name" value="BLR2777 PROTEIN"/>
    <property type="match status" value="1"/>
</dbReference>
<evidence type="ECO:0000313" key="2">
    <source>
        <dbReference type="EMBL" id="REF30626.1"/>
    </source>
</evidence>